<keyword evidence="3" id="KW-1185">Reference proteome</keyword>
<keyword evidence="2" id="KW-0808">Transferase</keyword>
<sequence length="250" mass="28774">MGSPAVSVIVPCHNDSKFLADSLGSVVSQSFTDFEVIVVENGSTDNTCEVAKEISFKDSRIRVICFNEGLGAARARNLGIEEARGRFIAFLDGDDLWDPTKLEKQIEFMNKFGLPLTYTWYRKIEMNGQKRGLVKAPATLTYNHFRKTNFMGCSTVVMDSSQLGKRFFPEVKREDWILWLAITREGYTAHAVPECLALYRVPDFKKGIRKRFKLIKDQWIFYRHYACEGPFSSIFLFGWHVFYGSLRFIK</sequence>
<organism evidence="2 3">
    <name type="scientific">Thiohalorhabdus denitrificans</name>
    <dbReference type="NCBI Taxonomy" id="381306"/>
    <lineage>
        <taxon>Bacteria</taxon>
        <taxon>Pseudomonadati</taxon>
        <taxon>Pseudomonadota</taxon>
        <taxon>Gammaproteobacteria</taxon>
        <taxon>Thiohalorhabdales</taxon>
        <taxon>Thiohalorhabdaceae</taxon>
        <taxon>Thiohalorhabdus</taxon>
    </lineage>
</organism>
<dbReference type="SUPFAM" id="SSF53448">
    <property type="entry name" value="Nucleotide-diphospho-sugar transferases"/>
    <property type="match status" value="1"/>
</dbReference>
<dbReference type="RefSeq" id="WP_074471197.1">
    <property type="nucleotide sequence ID" value="NZ_FMUN01000001.1"/>
</dbReference>
<dbReference type="Proteomes" id="UP000183104">
    <property type="component" value="Unassembled WGS sequence"/>
</dbReference>
<dbReference type="Gene3D" id="3.90.550.10">
    <property type="entry name" value="Spore Coat Polysaccharide Biosynthesis Protein SpsA, Chain A"/>
    <property type="match status" value="1"/>
</dbReference>
<feature type="domain" description="Glycosyltransferase 2-like" evidence="1">
    <location>
        <begin position="7"/>
        <end position="149"/>
    </location>
</feature>
<dbReference type="PANTHER" id="PTHR43685">
    <property type="entry name" value="GLYCOSYLTRANSFERASE"/>
    <property type="match status" value="1"/>
</dbReference>
<dbReference type="InterPro" id="IPR050834">
    <property type="entry name" value="Glycosyltransf_2"/>
</dbReference>
<protein>
    <submittedName>
        <fullName evidence="2">Teichuronic acid biosynthesis glycosyltransferase TuaG</fullName>
    </submittedName>
</protein>
<dbReference type="GO" id="GO:0016740">
    <property type="term" value="F:transferase activity"/>
    <property type="evidence" value="ECO:0007669"/>
    <property type="project" value="UniProtKB-KW"/>
</dbReference>
<gene>
    <name evidence="2" type="ORF">SAMN05661077_0463</name>
</gene>
<dbReference type="Pfam" id="PF00535">
    <property type="entry name" value="Glycos_transf_2"/>
    <property type="match status" value="1"/>
</dbReference>
<dbReference type="AlphaFoldDB" id="A0A1G5ANA9"/>
<evidence type="ECO:0000259" key="1">
    <source>
        <dbReference type="Pfam" id="PF00535"/>
    </source>
</evidence>
<evidence type="ECO:0000313" key="3">
    <source>
        <dbReference type="Proteomes" id="UP000183104"/>
    </source>
</evidence>
<dbReference type="PANTHER" id="PTHR43685:SF2">
    <property type="entry name" value="GLYCOSYLTRANSFERASE 2-LIKE DOMAIN-CONTAINING PROTEIN"/>
    <property type="match status" value="1"/>
</dbReference>
<proteinExistence type="predicted"/>
<dbReference type="InterPro" id="IPR029044">
    <property type="entry name" value="Nucleotide-diphossugar_trans"/>
</dbReference>
<dbReference type="InterPro" id="IPR001173">
    <property type="entry name" value="Glyco_trans_2-like"/>
</dbReference>
<evidence type="ECO:0000313" key="2">
    <source>
        <dbReference type="EMBL" id="SCX79379.1"/>
    </source>
</evidence>
<dbReference type="CDD" id="cd00761">
    <property type="entry name" value="Glyco_tranf_GTA_type"/>
    <property type="match status" value="1"/>
</dbReference>
<dbReference type="EMBL" id="FMUN01000001">
    <property type="protein sequence ID" value="SCX79379.1"/>
    <property type="molecule type" value="Genomic_DNA"/>
</dbReference>
<accession>A0A1G5ANA9</accession>
<reference evidence="3" key="1">
    <citation type="submission" date="2016-10" db="EMBL/GenBank/DDBJ databases">
        <authorList>
            <person name="Varghese N."/>
        </authorList>
    </citation>
    <scope>NUCLEOTIDE SEQUENCE [LARGE SCALE GENOMIC DNA]</scope>
    <source>
        <strain evidence="3">HL 19</strain>
    </source>
</reference>
<name>A0A1G5ANA9_9GAMM</name>